<dbReference type="Proteomes" id="UP000823775">
    <property type="component" value="Unassembled WGS sequence"/>
</dbReference>
<feature type="transmembrane region" description="Helical" evidence="1">
    <location>
        <begin position="132"/>
        <end position="156"/>
    </location>
</feature>
<organism evidence="2 3">
    <name type="scientific">Datura stramonium</name>
    <name type="common">Jimsonweed</name>
    <name type="synonym">Common thornapple</name>
    <dbReference type="NCBI Taxonomy" id="4076"/>
    <lineage>
        <taxon>Eukaryota</taxon>
        <taxon>Viridiplantae</taxon>
        <taxon>Streptophyta</taxon>
        <taxon>Embryophyta</taxon>
        <taxon>Tracheophyta</taxon>
        <taxon>Spermatophyta</taxon>
        <taxon>Magnoliopsida</taxon>
        <taxon>eudicotyledons</taxon>
        <taxon>Gunneridae</taxon>
        <taxon>Pentapetalae</taxon>
        <taxon>asterids</taxon>
        <taxon>lamiids</taxon>
        <taxon>Solanales</taxon>
        <taxon>Solanaceae</taxon>
        <taxon>Solanoideae</taxon>
        <taxon>Datureae</taxon>
        <taxon>Datura</taxon>
    </lineage>
</organism>
<protein>
    <submittedName>
        <fullName evidence="2">Uncharacterized protein</fullName>
    </submittedName>
</protein>
<accession>A0ABS8VG84</accession>
<reference evidence="2 3" key="1">
    <citation type="journal article" date="2021" name="BMC Genomics">
        <title>Datura genome reveals duplications of psychoactive alkaloid biosynthetic genes and high mutation rate following tissue culture.</title>
        <authorList>
            <person name="Rajewski A."/>
            <person name="Carter-House D."/>
            <person name="Stajich J."/>
            <person name="Litt A."/>
        </authorList>
    </citation>
    <scope>NUCLEOTIDE SEQUENCE [LARGE SCALE GENOMIC DNA]</scope>
    <source>
        <strain evidence="2">AR-01</strain>
    </source>
</reference>
<name>A0ABS8VG84_DATST</name>
<proteinExistence type="predicted"/>
<sequence length="169" mass="19402">MTHSSINIRKHILKTHSTKMASSSTSILSTLLLPSKPFFPQRRRSSTNTRTMKTLAMRTEANDQNYYNGRNVDENMIVLRKRIQDMRMIERNYEPPAEWMDWEKKIYGNYNSSICEAMGLLQYLLMNTRPSLALGMVALVAFSVPTSTTIVLFHLIEFTKGILVGVHIS</sequence>
<evidence type="ECO:0000313" key="3">
    <source>
        <dbReference type="Proteomes" id="UP000823775"/>
    </source>
</evidence>
<dbReference type="PANTHER" id="PTHR33782:SF5">
    <property type="entry name" value="MEDIATOR OF RNA POLYMERASE II TRANSCRIPTION SUBUNIT"/>
    <property type="match status" value="1"/>
</dbReference>
<dbReference type="EMBL" id="JACEIK010004353">
    <property type="protein sequence ID" value="MCD9645173.1"/>
    <property type="molecule type" value="Genomic_DNA"/>
</dbReference>
<evidence type="ECO:0000313" key="2">
    <source>
        <dbReference type="EMBL" id="MCD9645173.1"/>
    </source>
</evidence>
<dbReference type="PANTHER" id="PTHR33782">
    <property type="entry name" value="OS01G0121600 PROTEIN"/>
    <property type="match status" value="1"/>
</dbReference>
<keyword evidence="3" id="KW-1185">Reference proteome</keyword>
<keyword evidence="1" id="KW-0472">Membrane</keyword>
<keyword evidence="1" id="KW-0812">Transmembrane</keyword>
<gene>
    <name evidence="2" type="ORF">HAX54_033895</name>
</gene>
<comment type="caution">
    <text evidence="2">The sequence shown here is derived from an EMBL/GenBank/DDBJ whole genome shotgun (WGS) entry which is preliminary data.</text>
</comment>
<evidence type="ECO:0000256" key="1">
    <source>
        <dbReference type="SAM" id="Phobius"/>
    </source>
</evidence>
<keyword evidence="1" id="KW-1133">Transmembrane helix</keyword>